<dbReference type="AlphaFoldDB" id="E2AT11"/>
<reference evidence="1 2" key="1">
    <citation type="journal article" date="2010" name="Science">
        <title>Genomic comparison of the ants Camponotus floridanus and Harpegnathos saltator.</title>
        <authorList>
            <person name="Bonasio R."/>
            <person name="Zhang G."/>
            <person name="Ye C."/>
            <person name="Mutti N.S."/>
            <person name="Fang X."/>
            <person name="Qin N."/>
            <person name="Donahue G."/>
            <person name="Yang P."/>
            <person name="Li Q."/>
            <person name="Li C."/>
            <person name="Zhang P."/>
            <person name="Huang Z."/>
            <person name="Berger S.L."/>
            <person name="Reinberg D."/>
            <person name="Wang J."/>
            <person name="Liebig J."/>
        </authorList>
    </citation>
    <scope>NUCLEOTIDE SEQUENCE [LARGE SCALE GENOMIC DNA]</scope>
    <source>
        <strain evidence="2">C129</strain>
    </source>
</reference>
<protein>
    <submittedName>
        <fullName evidence="1">Uncharacterized protein</fullName>
    </submittedName>
</protein>
<dbReference type="Proteomes" id="UP000000311">
    <property type="component" value="Unassembled WGS sequence"/>
</dbReference>
<evidence type="ECO:0000313" key="2">
    <source>
        <dbReference type="Proteomes" id="UP000000311"/>
    </source>
</evidence>
<organism evidence="2">
    <name type="scientific">Camponotus floridanus</name>
    <name type="common">Florida carpenter ant</name>
    <dbReference type="NCBI Taxonomy" id="104421"/>
    <lineage>
        <taxon>Eukaryota</taxon>
        <taxon>Metazoa</taxon>
        <taxon>Ecdysozoa</taxon>
        <taxon>Arthropoda</taxon>
        <taxon>Hexapoda</taxon>
        <taxon>Insecta</taxon>
        <taxon>Pterygota</taxon>
        <taxon>Neoptera</taxon>
        <taxon>Endopterygota</taxon>
        <taxon>Hymenoptera</taxon>
        <taxon>Apocrita</taxon>
        <taxon>Aculeata</taxon>
        <taxon>Formicoidea</taxon>
        <taxon>Formicidae</taxon>
        <taxon>Formicinae</taxon>
        <taxon>Camponotus</taxon>
    </lineage>
</organism>
<name>E2AT11_CAMFO</name>
<proteinExistence type="predicted"/>
<gene>
    <name evidence="1" type="ORF">EAG_04901</name>
</gene>
<sequence length="159" mass="17667">MGPACPATLPLATYITAHLDIKVNNHSDTSPRIYAHVETKAVRILGAYLALNNVPMLYNAGRSSLTLAQTKIFSWPLHRDNAPVTVGTYPNQTRDQLNELRSLLGYRHVLWRSTSTFRANAEKNVLLRDSMTAAASPSYRWVSNGYSSRKPFDAVHLAA</sequence>
<accession>E2AT11</accession>
<evidence type="ECO:0000313" key="1">
    <source>
        <dbReference type="EMBL" id="EFN63446.1"/>
    </source>
</evidence>
<keyword evidence="2" id="KW-1185">Reference proteome</keyword>
<dbReference type="InParanoid" id="E2AT11"/>
<dbReference type="EMBL" id="GL442439">
    <property type="protein sequence ID" value="EFN63446.1"/>
    <property type="molecule type" value="Genomic_DNA"/>
</dbReference>